<feature type="modified residue" description="4-aspartylphosphate" evidence="1">
    <location>
        <position position="53"/>
    </location>
</feature>
<accession>Q1IVL1</accession>
<name>Q1IVL1_KORVE</name>
<evidence type="ECO:0000313" key="3">
    <source>
        <dbReference type="EMBL" id="ABF39089.1"/>
    </source>
</evidence>
<dbReference type="InterPro" id="IPR001789">
    <property type="entry name" value="Sig_transdc_resp-reg_receiver"/>
</dbReference>
<dbReference type="Proteomes" id="UP000002432">
    <property type="component" value="Chromosome"/>
</dbReference>
<dbReference type="eggNOG" id="COG0745">
    <property type="taxonomic scope" value="Bacteria"/>
</dbReference>
<evidence type="ECO:0000256" key="1">
    <source>
        <dbReference type="PROSITE-ProRule" id="PRU00169"/>
    </source>
</evidence>
<keyword evidence="1" id="KW-0597">Phosphoprotein</keyword>
<dbReference type="PROSITE" id="PS50110">
    <property type="entry name" value="RESPONSE_REGULATORY"/>
    <property type="match status" value="1"/>
</dbReference>
<dbReference type="SUPFAM" id="SSF52172">
    <property type="entry name" value="CheY-like"/>
    <property type="match status" value="1"/>
</dbReference>
<dbReference type="Pfam" id="PF07238">
    <property type="entry name" value="PilZ"/>
    <property type="match status" value="1"/>
</dbReference>
<dbReference type="Gene3D" id="3.40.50.2300">
    <property type="match status" value="1"/>
</dbReference>
<dbReference type="InterPro" id="IPR011006">
    <property type="entry name" value="CheY-like_superfamily"/>
</dbReference>
<reference evidence="3 4" key="1">
    <citation type="journal article" date="2009" name="Appl. Environ. Microbiol.">
        <title>Three genomes from the phylum Acidobacteria provide insight into the lifestyles of these microorganisms in soils.</title>
        <authorList>
            <person name="Ward N.L."/>
            <person name="Challacombe J.F."/>
            <person name="Janssen P.H."/>
            <person name="Henrissat B."/>
            <person name="Coutinho P.M."/>
            <person name="Wu M."/>
            <person name="Xie G."/>
            <person name="Haft D.H."/>
            <person name="Sait M."/>
            <person name="Badger J."/>
            <person name="Barabote R.D."/>
            <person name="Bradley B."/>
            <person name="Brettin T.S."/>
            <person name="Brinkac L.M."/>
            <person name="Bruce D."/>
            <person name="Creasy T."/>
            <person name="Daugherty S.C."/>
            <person name="Davidsen T.M."/>
            <person name="DeBoy R.T."/>
            <person name="Detter J.C."/>
            <person name="Dodson R.J."/>
            <person name="Durkin A.S."/>
            <person name="Ganapathy A."/>
            <person name="Gwinn-Giglio M."/>
            <person name="Han C.S."/>
            <person name="Khouri H."/>
            <person name="Kiss H."/>
            <person name="Kothari S.P."/>
            <person name="Madupu R."/>
            <person name="Nelson K.E."/>
            <person name="Nelson W.C."/>
            <person name="Paulsen I."/>
            <person name="Penn K."/>
            <person name="Ren Q."/>
            <person name="Rosovitz M.J."/>
            <person name="Selengut J.D."/>
            <person name="Shrivastava S."/>
            <person name="Sullivan S.A."/>
            <person name="Tapia R."/>
            <person name="Thompson L.S."/>
            <person name="Watkins K.L."/>
            <person name="Yang Q."/>
            <person name="Yu C."/>
            <person name="Zafar N."/>
            <person name="Zhou L."/>
            <person name="Kuske C.R."/>
        </authorList>
    </citation>
    <scope>NUCLEOTIDE SEQUENCE [LARGE SCALE GENOMIC DNA]</scope>
    <source>
        <strain evidence="3 4">Ellin345</strain>
    </source>
</reference>
<dbReference type="KEGG" id="aba:Acid345_0084"/>
<organism evidence="3 4">
    <name type="scientific">Koribacter versatilis (strain Ellin345)</name>
    <dbReference type="NCBI Taxonomy" id="204669"/>
    <lineage>
        <taxon>Bacteria</taxon>
        <taxon>Pseudomonadati</taxon>
        <taxon>Acidobacteriota</taxon>
        <taxon>Terriglobia</taxon>
        <taxon>Terriglobales</taxon>
        <taxon>Candidatus Korobacteraceae</taxon>
        <taxon>Candidatus Korobacter</taxon>
    </lineage>
</organism>
<dbReference type="EMBL" id="CP000360">
    <property type="protein sequence ID" value="ABF39089.1"/>
    <property type="molecule type" value="Genomic_DNA"/>
</dbReference>
<dbReference type="Gene3D" id="2.40.10.220">
    <property type="entry name" value="predicted glycosyltransferase like domains"/>
    <property type="match status" value="1"/>
</dbReference>
<dbReference type="EnsemblBacteria" id="ABF39089">
    <property type="protein sequence ID" value="ABF39089"/>
    <property type="gene ID" value="Acid345_0084"/>
</dbReference>
<gene>
    <name evidence="3" type="ordered locus">Acid345_0084</name>
</gene>
<proteinExistence type="predicted"/>
<dbReference type="OrthoDB" id="8906365at2"/>
<dbReference type="GO" id="GO:0000160">
    <property type="term" value="P:phosphorelay signal transduction system"/>
    <property type="evidence" value="ECO:0007669"/>
    <property type="project" value="InterPro"/>
</dbReference>
<keyword evidence="4" id="KW-1185">Reference proteome</keyword>
<evidence type="ECO:0000313" key="4">
    <source>
        <dbReference type="Proteomes" id="UP000002432"/>
    </source>
</evidence>
<evidence type="ECO:0000259" key="2">
    <source>
        <dbReference type="PROSITE" id="PS50110"/>
    </source>
</evidence>
<protein>
    <submittedName>
        <fullName evidence="3">Response regulator receiver protein</fullName>
    </submittedName>
</protein>
<dbReference type="CDD" id="cd00156">
    <property type="entry name" value="REC"/>
    <property type="match status" value="1"/>
</dbReference>
<sequence>MSLSALLLSEDPNVVDILRPLLPELGIATDQCAFPDAALRLLNSRKYEAIIVDDEILGGVEFMSSLRGLPMTRNAIIFAVIRYVGVKEAFQSGANFALEKPLTAERAQRSFHAALGLIMRERRRFFRYTVNVPASLEFSNRVENITVSNLSEGGMAIDTSFALTPGLIVKCRFDLPGLKFTIEAKGEVSWTDNQGHAGVCFQQVPHLHKEKLEEWLTTRGKDEPVAIHRNSAESWHSDEAS</sequence>
<dbReference type="GO" id="GO:0035438">
    <property type="term" value="F:cyclic-di-GMP binding"/>
    <property type="evidence" value="ECO:0007669"/>
    <property type="project" value="InterPro"/>
</dbReference>
<dbReference type="AlphaFoldDB" id="Q1IVL1"/>
<dbReference type="InterPro" id="IPR009875">
    <property type="entry name" value="PilZ_domain"/>
</dbReference>
<dbReference type="HOGENOM" id="CLU_1150675_0_0_0"/>
<feature type="domain" description="Response regulatory" evidence="2">
    <location>
        <begin position="4"/>
        <end position="115"/>
    </location>
</feature>
<dbReference type="SUPFAM" id="SSF141371">
    <property type="entry name" value="PilZ domain-like"/>
    <property type="match status" value="1"/>
</dbReference>